<protein>
    <submittedName>
        <fullName evidence="2">NAD(P)-dependent alcohol dehydrogenase</fullName>
    </submittedName>
</protein>
<dbReference type="Pfam" id="PF08240">
    <property type="entry name" value="ADH_N"/>
    <property type="match status" value="1"/>
</dbReference>
<organism evidence="2">
    <name type="scientific">Gymnodinialimonas phycosphaerae</name>
    <dbReference type="NCBI Taxonomy" id="2841589"/>
    <lineage>
        <taxon>Bacteria</taxon>
        <taxon>Pseudomonadati</taxon>
        <taxon>Pseudomonadota</taxon>
        <taxon>Alphaproteobacteria</taxon>
        <taxon>Rhodobacterales</taxon>
        <taxon>Paracoccaceae</taxon>
        <taxon>Gymnodinialimonas</taxon>
    </lineage>
</organism>
<dbReference type="Pfam" id="PF13602">
    <property type="entry name" value="ADH_zinc_N_2"/>
    <property type="match status" value="1"/>
</dbReference>
<dbReference type="InterPro" id="IPR013154">
    <property type="entry name" value="ADH-like_N"/>
</dbReference>
<dbReference type="Proteomes" id="UP000693972">
    <property type="component" value="Unassembled WGS sequence"/>
</dbReference>
<dbReference type="GO" id="GO:0016491">
    <property type="term" value="F:oxidoreductase activity"/>
    <property type="evidence" value="ECO:0007669"/>
    <property type="project" value="InterPro"/>
</dbReference>
<dbReference type="InterPro" id="IPR052733">
    <property type="entry name" value="Chloroplast_QOR"/>
</dbReference>
<gene>
    <name evidence="2" type="ORF">KUL25_04030</name>
</gene>
<dbReference type="Gene3D" id="3.40.50.720">
    <property type="entry name" value="NAD(P)-binding Rossmann-like Domain"/>
    <property type="match status" value="1"/>
</dbReference>
<dbReference type="SMART" id="SM00829">
    <property type="entry name" value="PKS_ER"/>
    <property type="match status" value="1"/>
</dbReference>
<evidence type="ECO:0000313" key="3">
    <source>
        <dbReference type="Proteomes" id="UP000693972"/>
    </source>
</evidence>
<dbReference type="InterPro" id="IPR036291">
    <property type="entry name" value="NAD(P)-bd_dom_sf"/>
</dbReference>
<dbReference type="Gene3D" id="3.90.180.10">
    <property type="entry name" value="Medium-chain alcohol dehydrogenases, catalytic domain"/>
    <property type="match status" value="1"/>
</dbReference>
<dbReference type="CDD" id="cd08267">
    <property type="entry name" value="MDR1"/>
    <property type="match status" value="1"/>
</dbReference>
<feature type="domain" description="Enoyl reductase (ER)" evidence="1">
    <location>
        <begin position="10"/>
        <end position="321"/>
    </location>
</feature>
<evidence type="ECO:0000259" key="1">
    <source>
        <dbReference type="SMART" id="SM00829"/>
    </source>
</evidence>
<dbReference type="AlphaFoldDB" id="A0A975TW08"/>
<dbReference type="EMBL" id="CP078073">
    <property type="protein sequence ID" value="QXL88698.1"/>
    <property type="molecule type" value="Genomic_DNA"/>
</dbReference>
<dbReference type="InterPro" id="IPR011032">
    <property type="entry name" value="GroES-like_sf"/>
</dbReference>
<accession>A0A975TW08</accession>
<dbReference type="EMBL" id="JAIMBW010000001">
    <property type="protein sequence ID" value="MBY4891930.1"/>
    <property type="molecule type" value="Genomic_DNA"/>
</dbReference>
<sequence length="333" mass="34857">MLAYSYKDYGAPDVLEKVDVPTPTPKPDEVLVRVHATTVSAGDWRARSLTMPRGLGLLGRLVFGITGPRKPILGTEFSGVIEAVGAQVTTYQPGDAVIGFPGAGFGAHAEFITMPEAGKLTRKPDNISFTDAAAIPFGGTAAYDFLVNKAKLQSGDTVLINGASGSVGSACVQIAKHLGAHVTGVSSGANVELVRSLGADRVIDYRTQDVIAAGDHYDMVVDTVGTLPWARAQHALRPGGKMVLIAGRTSDMLFGSLKAALKGKKLIGGVASEDRGVLQAVVDLAARGGFKPVIDRSYGFDDMKAAHSHVDTGRKRGNVVVRVAEQPQARKAA</sequence>
<evidence type="ECO:0000313" key="2">
    <source>
        <dbReference type="EMBL" id="QXL88698.1"/>
    </source>
</evidence>
<proteinExistence type="predicted"/>
<reference evidence="2 3" key="1">
    <citation type="submission" date="2021-07" db="EMBL/GenBank/DDBJ databases">
        <title>Karlodiniumbacter phycospheric gen. nov., sp. nov., a phycosphere bacterium isolated from karlodinium veneficum.</title>
        <authorList>
            <person name="Peng Y."/>
            <person name="Jiang L."/>
            <person name="Lee J."/>
        </authorList>
    </citation>
    <scope>NUCLEOTIDE SEQUENCE</scope>
    <source>
        <strain evidence="2 3">N5</strain>
    </source>
</reference>
<dbReference type="PANTHER" id="PTHR44013:SF1">
    <property type="entry name" value="ZINC-TYPE ALCOHOL DEHYDROGENASE-LIKE PROTEIN C16A3.02C"/>
    <property type="match status" value="1"/>
</dbReference>
<dbReference type="RefSeq" id="WP_257891763.1">
    <property type="nucleotide sequence ID" value="NZ_JAIMBW010000001.1"/>
</dbReference>
<dbReference type="SUPFAM" id="SSF50129">
    <property type="entry name" value="GroES-like"/>
    <property type="match status" value="1"/>
</dbReference>
<dbReference type="InterPro" id="IPR020843">
    <property type="entry name" value="ER"/>
</dbReference>
<name>A0A975TW08_9RHOB</name>
<keyword evidence="3" id="KW-1185">Reference proteome</keyword>
<dbReference type="SUPFAM" id="SSF51735">
    <property type="entry name" value="NAD(P)-binding Rossmann-fold domains"/>
    <property type="match status" value="1"/>
</dbReference>
<dbReference type="PANTHER" id="PTHR44013">
    <property type="entry name" value="ZINC-TYPE ALCOHOL DEHYDROGENASE-LIKE PROTEIN C16A3.02C"/>
    <property type="match status" value="1"/>
</dbReference>